<evidence type="ECO:0000313" key="2">
    <source>
        <dbReference type="Proteomes" id="UP000015102"/>
    </source>
</evidence>
<reference evidence="2" key="1">
    <citation type="submission" date="2013-02" db="EMBL/GenBank/DDBJ databases">
        <authorList>
            <person name="Hughes D."/>
        </authorList>
    </citation>
    <scope>NUCLEOTIDE SEQUENCE</scope>
    <source>
        <strain>Durham</strain>
        <strain evidence="2">NC isolate 2 -- Noor lab</strain>
    </source>
</reference>
<dbReference type="STRING" id="36166.T1GL11"/>
<dbReference type="EnsemblMetazoa" id="MESCA004196-RA">
    <property type="protein sequence ID" value="MESCA004196-PA"/>
    <property type="gene ID" value="MESCA004196"/>
</dbReference>
<proteinExistence type="predicted"/>
<sequence>MTGESIVVAGGTMRPTDDLINQIFSSSKHRVKEFIYDHVVPKTSILPIILSKGPTDEGAGNDPF</sequence>
<protein>
    <submittedName>
        <fullName evidence="1">Uncharacterized protein</fullName>
    </submittedName>
</protein>
<evidence type="ECO:0000313" key="1">
    <source>
        <dbReference type="EnsemblMetazoa" id="MESCA004196-PA"/>
    </source>
</evidence>
<dbReference type="AlphaFoldDB" id="T1GL11"/>
<organism evidence="1 2">
    <name type="scientific">Megaselia scalaris</name>
    <name type="common">Humpbacked fly</name>
    <name type="synonym">Phora scalaris</name>
    <dbReference type="NCBI Taxonomy" id="36166"/>
    <lineage>
        <taxon>Eukaryota</taxon>
        <taxon>Metazoa</taxon>
        <taxon>Ecdysozoa</taxon>
        <taxon>Arthropoda</taxon>
        <taxon>Hexapoda</taxon>
        <taxon>Insecta</taxon>
        <taxon>Pterygota</taxon>
        <taxon>Neoptera</taxon>
        <taxon>Endopterygota</taxon>
        <taxon>Diptera</taxon>
        <taxon>Brachycera</taxon>
        <taxon>Muscomorpha</taxon>
        <taxon>Platypezoidea</taxon>
        <taxon>Phoridae</taxon>
        <taxon>Megaseliini</taxon>
        <taxon>Megaselia</taxon>
    </lineage>
</organism>
<dbReference type="EMBL" id="CAQQ02021392">
    <property type="status" value="NOT_ANNOTATED_CDS"/>
    <property type="molecule type" value="Genomic_DNA"/>
</dbReference>
<dbReference type="Proteomes" id="UP000015102">
    <property type="component" value="Unassembled WGS sequence"/>
</dbReference>
<accession>T1GL11</accession>
<dbReference type="EMBL" id="CAQQ02021393">
    <property type="status" value="NOT_ANNOTATED_CDS"/>
    <property type="molecule type" value="Genomic_DNA"/>
</dbReference>
<dbReference type="HOGENOM" id="CLU_2870174_0_0_1"/>
<dbReference type="EMBL" id="CAQQ02021391">
    <property type="status" value="NOT_ANNOTATED_CDS"/>
    <property type="molecule type" value="Genomic_DNA"/>
</dbReference>
<keyword evidence="2" id="KW-1185">Reference proteome</keyword>
<name>T1GL11_MEGSC</name>
<reference evidence="1" key="2">
    <citation type="submission" date="2015-06" db="UniProtKB">
        <authorList>
            <consortium name="EnsemblMetazoa"/>
        </authorList>
    </citation>
    <scope>IDENTIFICATION</scope>
</reference>